<accession>A0A9E7K9N4</accession>
<feature type="domain" description="Plant bHLH transcription factor ACT-like" evidence="7">
    <location>
        <begin position="208"/>
        <end position="281"/>
    </location>
</feature>
<dbReference type="Gene3D" id="4.10.280.10">
    <property type="entry name" value="Helix-loop-helix DNA-binding domain"/>
    <property type="match status" value="1"/>
</dbReference>
<feature type="coiled-coil region" evidence="6">
    <location>
        <begin position="172"/>
        <end position="199"/>
    </location>
</feature>
<keyword evidence="6" id="KW-0175">Coiled coil</keyword>
<dbReference type="Proteomes" id="UP001055439">
    <property type="component" value="Chromosome 6"/>
</dbReference>
<dbReference type="InterPro" id="IPR054502">
    <property type="entry name" value="bHLH-TF_ACT-like_plant"/>
</dbReference>
<comment type="subcellular location">
    <subcellularLocation>
        <location evidence="1">Nucleus</location>
    </subcellularLocation>
</comment>
<dbReference type="AlphaFoldDB" id="A0A9E7K9N4"/>
<protein>
    <recommendedName>
        <fullName evidence="7">Plant bHLH transcription factor ACT-like domain-containing protein</fullName>
    </recommendedName>
</protein>
<reference evidence="8" key="1">
    <citation type="submission" date="2022-05" db="EMBL/GenBank/DDBJ databases">
        <title>The Musa troglodytarum L. genome provides insights into the mechanism of non-climacteric behaviour and enrichment of carotenoids.</title>
        <authorList>
            <person name="Wang J."/>
        </authorList>
    </citation>
    <scope>NUCLEOTIDE SEQUENCE</scope>
    <source>
        <tissue evidence="8">Leaf</tissue>
    </source>
</reference>
<evidence type="ECO:0000256" key="5">
    <source>
        <dbReference type="ARBA" id="ARBA00023242"/>
    </source>
</evidence>
<gene>
    <name evidence="8" type="ORF">MUK42_04117</name>
</gene>
<dbReference type="PANTHER" id="PTHR31945:SF5">
    <property type="entry name" value="TRANSCRIPTION FACTOR SCREAM-LIKE PROTEIN"/>
    <property type="match status" value="1"/>
</dbReference>
<proteinExistence type="inferred from homology"/>
<dbReference type="Pfam" id="PF22754">
    <property type="entry name" value="bHLH-TF_ACT-like_plant"/>
    <property type="match status" value="1"/>
</dbReference>
<dbReference type="InterPro" id="IPR036638">
    <property type="entry name" value="HLH_DNA-bd_sf"/>
</dbReference>
<dbReference type="OrthoDB" id="1917523at2759"/>
<keyword evidence="3" id="KW-0805">Transcription regulation</keyword>
<dbReference type="SUPFAM" id="SSF47459">
    <property type="entry name" value="HLH, helix-loop-helix DNA-binding domain"/>
    <property type="match status" value="1"/>
</dbReference>
<dbReference type="GO" id="GO:0043565">
    <property type="term" value="F:sequence-specific DNA binding"/>
    <property type="evidence" value="ECO:0007669"/>
    <property type="project" value="TreeGrafter"/>
</dbReference>
<comment type="similarity">
    <text evidence="2">Belongs to the bHLH protein family.</text>
</comment>
<keyword evidence="5" id="KW-0539">Nucleus</keyword>
<organism evidence="8 9">
    <name type="scientific">Musa troglodytarum</name>
    <name type="common">fe'i banana</name>
    <dbReference type="NCBI Taxonomy" id="320322"/>
    <lineage>
        <taxon>Eukaryota</taxon>
        <taxon>Viridiplantae</taxon>
        <taxon>Streptophyta</taxon>
        <taxon>Embryophyta</taxon>
        <taxon>Tracheophyta</taxon>
        <taxon>Spermatophyta</taxon>
        <taxon>Magnoliopsida</taxon>
        <taxon>Liliopsida</taxon>
        <taxon>Zingiberales</taxon>
        <taxon>Musaceae</taxon>
        <taxon>Musa</taxon>
    </lineage>
</organism>
<evidence type="ECO:0000256" key="3">
    <source>
        <dbReference type="ARBA" id="ARBA00023015"/>
    </source>
</evidence>
<evidence type="ECO:0000313" key="9">
    <source>
        <dbReference type="Proteomes" id="UP001055439"/>
    </source>
</evidence>
<evidence type="ECO:0000256" key="4">
    <source>
        <dbReference type="ARBA" id="ARBA00023163"/>
    </source>
</evidence>
<evidence type="ECO:0000256" key="1">
    <source>
        <dbReference type="ARBA" id="ARBA00004123"/>
    </source>
</evidence>
<evidence type="ECO:0000256" key="2">
    <source>
        <dbReference type="ARBA" id="ARBA00005510"/>
    </source>
</evidence>
<dbReference type="InterPro" id="IPR051358">
    <property type="entry name" value="TF_AMS/ICE1/BHLH6-like"/>
</dbReference>
<keyword evidence="9" id="KW-1185">Reference proteome</keyword>
<dbReference type="GO" id="GO:0003700">
    <property type="term" value="F:DNA-binding transcription factor activity"/>
    <property type="evidence" value="ECO:0007669"/>
    <property type="project" value="TreeGrafter"/>
</dbReference>
<evidence type="ECO:0000259" key="7">
    <source>
        <dbReference type="Pfam" id="PF22754"/>
    </source>
</evidence>
<dbReference type="PANTHER" id="PTHR31945">
    <property type="entry name" value="TRANSCRIPTION FACTOR SCREAM2-RELATED"/>
    <property type="match status" value="1"/>
</dbReference>
<dbReference type="GO" id="GO:0005634">
    <property type="term" value="C:nucleus"/>
    <property type="evidence" value="ECO:0007669"/>
    <property type="project" value="UniProtKB-SubCell"/>
</dbReference>
<dbReference type="GO" id="GO:0046983">
    <property type="term" value="F:protein dimerization activity"/>
    <property type="evidence" value="ECO:0007669"/>
    <property type="project" value="InterPro"/>
</dbReference>
<sequence>MESGFIDATRMSILAEINRHHKSHLLDRLPRWEMEMHRSGWGEMRRKWTKACGGEVFPVRGIWRHSTTAHSPAPLLSLLPQPGRSMQPHTLSHVLPTHRQLLLDRAASLVCVEPPPSSSLRATPGRHTSACVCAAREREMVSREHKRAALHEKLQVLRSLTNSHALRKPSILLDASKYIKELKQKIQRLNQEIESAHSTVHDNPLPSVTVETLKKGFLINVFSEKSCPGLLVAVLEAIESLGLGVVEAKASCTDPFLLELFGREGESVDAQVVKAAVLHAVESFHGSSEEA</sequence>
<evidence type="ECO:0000256" key="6">
    <source>
        <dbReference type="SAM" id="Coils"/>
    </source>
</evidence>
<name>A0A9E7K9N4_9LILI</name>
<evidence type="ECO:0000313" key="8">
    <source>
        <dbReference type="EMBL" id="URE09516.1"/>
    </source>
</evidence>
<dbReference type="EMBL" id="CP097508">
    <property type="protein sequence ID" value="URE09516.1"/>
    <property type="molecule type" value="Genomic_DNA"/>
</dbReference>
<keyword evidence="4" id="KW-0804">Transcription</keyword>